<dbReference type="RefSeq" id="WP_311422091.1">
    <property type="nucleotide sequence ID" value="NZ_JAVREH010000005.1"/>
</dbReference>
<evidence type="ECO:0000256" key="3">
    <source>
        <dbReference type="ARBA" id="ARBA00023239"/>
    </source>
</evidence>
<comment type="function">
    <text evidence="4">Catalyzes the dehydration of chorismate into 3-[(1-carboxyvinyl)oxy]benzoate, a step in the biosynthesis of menaquinone (MK, vitamin K2).</text>
</comment>
<comment type="similarity">
    <text evidence="4">Belongs to the MqnA/MqnD family. MqnA subfamily.</text>
</comment>
<keyword evidence="2 4" id="KW-0474">Menaquinone biosynthesis</keyword>
<dbReference type="Gene3D" id="3.40.190.10">
    <property type="entry name" value="Periplasmic binding protein-like II"/>
    <property type="match status" value="2"/>
</dbReference>
<name>A0ABU2J7G8_9ACTN</name>
<comment type="caution">
    <text evidence="5">The sequence shown here is derived from an EMBL/GenBank/DDBJ whole genome shotgun (WGS) entry which is preliminary data.</text>
</comment>
<comment type="pathway">
    <text evidence="1 4">Quinol/quinone metabolism; menaquinone biosynthesis.</text>
</comment>
<dbReference type="PANTHER" id="PTHR37690">
    <property type="entry name" value="CHORISMATE DEHYDRATASE"/>
    <property type="match status" value="1"/>
</dbReference>
<dbReference type="Pfam" id="PF02621">
    <property type="entry name" value="VitK2_biosynth"/>
    <property type="match status" value="1"/>
</dbReference>
<sequence length="282" mass="30982">MTEPSNARPRVGHIQFLNCLPIYWGLVNSGALLDLELTKDTPDNLNRMLVDGHLDIGPISLVEYLRNADELVLLPDIAVGSDGPVLSVDLVSQRPLSELDGRRVALGSTSRTSVLLAQMWLREVHSVEPEYFTCPPDVNAMMLEADAAVVIGDVALRATYEGESRGLQVHDLGQAWRDWTGLPMVFAVWAARREFAEANPGIVKDVHAAFIRSRDTALAHVQQVAERAARWEIFDAATLANYFQTLDFSLGERQIRGLVEFSRRAAAVGAVRGVVTPSFAPV</sequence>
<dbReference type="CDD" id="cd13634">
    <property type="entry name" value="PBP2_Sco4506"/>
    <property type="match status" value="1"/>
</dbReference>
<dbReference type="EC" id="4.2.1.151" evidence="4"/>
<gene>
    <name evidence="4" type="primary">mqnA</name>
    <name evidence="5" type="ORF">RM423_05955</name>
</gene>
<dbReference type="SUPFAM" id="SSF53850">
    <property type="entry name" value="Periplasmic binding protein-like II"/>
    <property type="match status" value="1"/>
</dbReference>
<dbReference type="InterPro" id="IPR030868">
    <property type="entry name" value="MqnA"/>
</dbReference>
<evidence type="ECO:0000256" key="1">
    <source>
        <dbReference type="ARBA" id="ARBA00004863"/>
    </source>
</evidence>
<protein>
    <recommendedName>
        <fullName evidence="4">Chorismate dehydratase</fullName>
        <ecNumber evidence="4">4.2.1.151</ecNumber>
    </recommendedName>
    <alternativeName>
        <fullName evidence="4">Menaquinone biosynthetic enzyme MqnA</fullName>
    </alternativeName>
</protein>
<dbReference type="EMBL" id="JAVREH010000005">
    <property type="protein sequence ID" value="MDT0260935.1"/>
    <property type="molecule type" value="Genomic_DNA"/>
</dbReference>
<organism evidence="5 6">
    <name type="scientific">Jatrophihabitans lederbergiae</name>
    <dbReference type="NCBI Taxonomy" id="3075547"/>
    <lineage>
        <taxon>Bacteria</taxon>
        <taxon>Bacillati</taxon>
        <taxon>Actinomycetota</taxon>
        <taxon>Actinomycetes</taxon>
        <taxon>Jatrophihabitantales</taxon>
        <taxon>Jatrophihabitantaceae</taxon>
        <taxon>Jatrophihabitans</taxon>
    </lineage>
</organism>
<evidence type="ECO:0000256" key="2">
    <source>
        <dbReference type="ARBA" id="ARBA00022428"/>
    </source>
</evidence>
<dbReference type="PANTHER" id="PTHR37690:SF1">
    <property type="entry name" value="CHORISMATE DEHYDRATASE"/>
    <property type="match status" value="1"/>
</dbReference>
<dbReference type="InterPro" id="IPR003773">
    <property type="entry name" value="Menaquinone_biosynth"/>
</dbReference>
<evidence type="ECO:0000313" key="5">
    <source>
        <dbReference type="EMBL" id="MDT0260935.1"/>
    </source>
</evidence>
<keyword evidence="6" id="KW-1185">Reference proteome</keyword>
<reference evidence="6" key="1">
    <citation type="submission" date="2023-07" db="EMBL/GenBank/DDBJ databases">
        <title>30 novel species of actinomycetes from the DSMZ collection.</title>
        <authorList>
            <person name="Nouioui I."/>
        </authorList>
    </citation>
    <scope>NUCLEOTIDE SEQUENCE [LARGE SCALE GENOMIC DNA]</scope>
    <source>
        <strain evidence="6">DSM 44399</strain>
    </source>
</reference>
<dbReference type="HAMAP" id="MF_00995">
    <property type="entry name" value="MqnA"/>
    <property type="match status" value="1"/>
</dbReference>
<comment type="catalytic activity">
    <reaction evidence="4">
        <text>chorismate = 3-[(1-carboxyvinyl)-oxy]benzoate + H2O</text>
        <dbReference type="Rhea" id="RHEA:40051"/>
        <dbReference type="ChEBI" id="CHEBI:15377"/>
        <dbReference type="ChEBI" id="CHEBI:29748"/>
        <dbReference type="ChEBI" id="CHEBI:76981"/>
        <dbReference type="EC" id="4.2.1.151"/>
    </reaction>
</comment>
<keyword evidence="3 4" id="KW-0456">Lyase</keyword>
<accession>A0ABU2J7G8</accession>
<dbReference type="Proteomes" id="UP001183176">
    <property type="component" value="Unassembled WGS sequence"/>
</dbReference>
<evidence type="ECO:0000313" key="6">
    <source>
        <dbReference type="Proteomes" id="UP001183176"/>
    </source>
</evidence>
<proteinExistence type="inferred from homology"/>
<evidence type="ECO:0000256" key="4">
    <source>
        <dbReference type="HAMAP-Rule" id="MF_00995"/>
    </source>
</evidence>